<keyword evidence="3" id="KW-0560">Oxidoreductase</keyword>
<gene>
    <name evidence="5" type="ORF">ABID49_000365</name>
</gene>
<comment type="caution">
    <text evidence="5">The sequence shown here is derived from an EMBL/GenBank/DDBJ whole genome shotgun (WGS) entry which is preliminary data.</text>
</comment>
<dbReference type="InterPro" id="IPR002346">
    <property type="entry name" value="Mopterin_DH_FAD-bd"/>
</dbReference>
<dbReference type="InterPro" id="IPR036683">
    <property type="entry name" value="CO_DH_flav_C_dom_sf"/>
</dbReference>
<organism evidence="5 6">
    <name type="scientific">Bhargavaea ullalensis</name>
    <dbReference type="NCBI Taxonomy" id="1265685"/>
    <lineage>
        <taxon>Bacteria</taxon>
        <taxon>Bacillati</taxon>
        <taxon>Bacillota</taxon>
        <taxon>Bacilli</taxon>
        <taxon>Bacillales</taxon>
        <taxon>Caryophanaceae</taxon>
        <taxon>Bhargavaea</taxon>
    </lineage>
</organism>
<dbReference type="EMBL" id="JBEPLW010000001">
    <property type="protein sequence ID" value="MET3574489.1"/>
    <property type="molecule type" value="Genomic_DNA"/>
</dbReference>
<dbReference type="InterPro" id="IPR005107">
    <property type="entry name" value="CO_DH_flav_C"/>
</dbReference>
<dbReference type="InterPro" id="IPR016167">
    <property type="entry name" value="FAD-bd_PCMH_sub1"/>
</dbReference>
<dbReference type="Gene3D" id="3.30.390.50">
    <property type="entry name" value="CO dehydrogenase flavoprotein, C-terminal domain"/>
    <property type="match status" value="1"/>
</dbReference>
<protein>
    <submittedName>
        <fullName evidence="5">CO/xanthine dehydrogenase FAD-binding subunit</fullName>
    </submittedName>
</protein>
<keyword evidence="2" id="KW-0274">FAD</keyword>
<dbReference type="PANTHER" id="PTHR42659">
    <property type="entry name" value="XANTHINE DEHYDROGENASE SUBUNIT C-RELATED"/>
    <property type="match status" value="1"/>
</dbReference>
<dbReference type="InterPro" id="IPR036318">
    <property type="entry name" value="FAD-bd_PCMH-like_sf"/>
</dbReference>
<dbReference type="PROSITE" id="PS51387">
    <property type="entry name" value="FAD_PCMH"/>
    <property type="match status" value="1"/>
</dbReference>
<dbReference type="InterPro" id="IPR016166">
    <property type="entry name" value="FAD-bd_PCMH"/>
</dbReference>
<dbReference type="InterPro" id="IPR016169">
    <property type="entry name" value="FAD-bd_PCMH_sub2"/>
</dbReference>
<feature type="domain" description="FAD-binding PCMH-type" evidence="4">
    <location>
        <begin position="1"/>
        <end position="174"/>
    </location>
</feature>
<dbReference type="PANTHER" id="PTHR42659:SF2">
    <property type="entry name" value="XANTHINE DEHYDROGENASE SUBUNIT C-RELATED"/>
    <property type="match status" value="1"/>
</dbReference>
<dbReference type="SUPFAM" id="SSF56176">
    <property type="entry name" value="FAD-binding/transporter-associated domain-like"/>
    <property type="match status" value="1"/>
</dbReference>
<evidence type="ECO:0000256" key="1">
    <source>
        <dbReference type="ARBA" id="ARBA00022630"/>
    </source>
</evidence>
<dbReference type="RefSeq" id="WP_354194701.1">
    <property type="nucleotide sequence ID" value="NZ_JBEPLW010000001.1"/>
</dbReference>
<keyword evidence="1" id="KW-0285">Flavoprotein</keyword>
<evidence type="ECO:0000313" key="6">
    <source>
        <dbReference type="Proteomes" id="UP001549099"/>
    </source>
</evidence>
<dbReference type="SUPFAM" id="SSF55447">
    <property type="entry name" value="CO dehydrogenase flavoprotein C-terminal domain-like"/>
    <property type="match status" value="1"/>
</dbReference>
<name>A0ABV2G880_9BACL</name>
<accession>A0ABV2G880</accession>
<dbReference type="Gene3D" id="3.30.465.10">
    <property type="match status" value="1"/>
</dbReference>
<dbReference type="Proteomes" id="UP001549099">
    <property type="component" value="Unassembled WGS sequence"/>
</dbReference>
<reference evidence="5 6" key="1">
    <citation type="submission" date="2024-06" db="EMBL/GenBank/DDBJ databases">
        <title>Genomic Encyclopedia of Type Strains, Phase IV (KMG-IV): sequencing the most valuable type-strain genomes for metagenomic binning, comparative biology and taxonomic classification.</title>
        <authorList>
            <person name="Goeker M."/>
        </authorList>
    </citation>
    <scope>NUCLEOTIDE SEQUENCE [LARGE SCALE GENOMIC DNA]</scope>
    <source>
        <strain evidence="5 6">DSM 26128</strain>
    </source>
</reference>
<dbReference type="Pfam" id="PF00941">
    <property type="entry name" value="FAD_binding_5"/>
    <property type="match status" value="1"/>
</dbReference>
<evidence type="ECO:0000256" key="3">
    <source>
        <dbReference type="ARBA" id="ARBA00023002"/>
    </source>
</evidence>
<dbReference type="InterPro" id="IPR051312">
    <property type="entry name" value="Diverse_Substr_Oxidored"/>
</dbReference>
<dbReference type="SMART" id="SM01092">
    <property type="entry name" value="CO_deh_flav_C"/>
    <property type="match status" value="1"/>
</dbReference>
<dbReference type="Gene3D" id="3.30.43.10">
    <property type="entry name" value="Uridine Diphospho-n-acetylenolpyruvylglucosamine Reductase, domain 2"/>
    <property type="match status" value="1"/>
</dbReference>
<evidence type="ECO:0000256" key="2">
    <source>
        <dbReference type="ARBA" id="ARBA00022827"/>
    </source>
</evidence>
<evidence type="ECO:0000313" key="5">
    <source>
        <dbReference type="EMBL" id="MET3574489.1"/>
    </source>
</evidence>
<sequence length="278" mass="30213">MIGFNFDYHRPGTPEEALSCFRESTGQGLQTVFYSGGTEFLTHARTGEISAGAVIDIKDIPECRELQWDGEILMIGAALTLNELAGSGEYPLLALAAKGVADHTSRNKITIGGNVNSRLPYREALLPLLLADAAAKVAGPEGERTLPLSELVGQGGRLPSGELLLQILVSRRAVERPHFFRKKTRMTKVGYPLVSLAADREGSRISGAFSGLCGQPFRLAQVDEVLSDKSLTPEAQAAEIRSLLPTAVTADQYASAEYRLFVLGRMLHELAEEWEECR</sequence>
<proteinExistence type="predicted"/>
<keyword evidence="6" id="KW-1185">Reference proteome</keyword>
<evidence type="ECO:0000259" key="4">
    <source>
        <dbReference type="PROSITE" id="PS51387"/>
    </source>
</evidence>